<sequence length="125" mass="13646">MKWHGKDGGYEAGPWRVARGEAGKWWVARGPGIEGGVTRHETKADAQAECEDAALLRIEGEGLTVEPVVGDLAVPLSSRRSNPMARVTSKIPNSQPDGEPLYCLRFNSGGGRECLFRREFEVVLP</sequence>
<protein>
    <submittedName>
        <fullName evidence="1">Uncharacterized protein</fullName>
    </submittedName>
</protein>
<reference evidence="1 2" key="1">
    <citation type="journal article" date="2019" name="PLoS ONE">
        <title>Mycobacteriophage CRB2 defines a new subcluster in mycobacteriophage classification.</title>
        <authorList>
            <person name="Suarez C.A."/>
            <person name="Franceschelli J.J."/>
            <person name="Morbidoni H.R."/>
        </authorList>
    </citation>
    <scope>NUCLEOTIDE SEQUENCE [LARGE SCALE GENOMIC DNA]</scope>
</reference>
<evidence type="ECO:0000313" key="2">
    <source>
        <dbReference type="Proteomes" id="UP000292006"/>
    </source>
</evidence>
<accession>A0A455M3Y5</accession>
<keyword evidence="2" id="KW-1185">Reference proteome</keyword>
<organism evidence="1 2">
    <name type="scientific">Mycobacterium phage CRB2</name>
    <dbReference type="NCBI Taxonomy" id="2483623"/>
    <lineage>
        <taxon>Viruses</taxon>
        <taxon>Duplodnaviria</taxon>
        <taxon>Heunggongvirae</taxon>
        <taxon>Uroviricota</taxon>
        <taxon>Caudoviricetes</taxon>
        <taxon>Bclasvirinae</taxon>
        <taxon>Quesadillavirus</taxon>
        <taxon>Quesadillavirus CRB2</taxon>
    </lineage>
</organism>
<dbReference type="Proteomes" id="UP000292006">
    <property type="component" value="Segment"/>
</dbReference>
<name>A0A455M3Y5_9CAUD</name>
<evidence type="ECO:0000313" key="1">
    <source>
        <dbReference type="EMBL" id="AYP70079.1"/>
    </source>
</evidence>
<dbReference type="EMBL" id="MK059749">
    <property type="protein sequence ID" value="AYP70079.1"/>
    <property type="molecule type" value="Genomic_DNA"/>
</dbReference>
<proteinExistence type="predicted"/>
<gene>
    <name evidence="1" type="ORF">CRB2_93</name>
</gene>